<dbReference type="AlphaFoldDB" id="A0A0E9VVF4"/>
<accession>A0A0E9VVF4</accession>
<dbReference type="EMBL" id="GBXM01026511">
    <property type="protein sequence ID" value="JAH82066.1"/>
    <property type="molecule type" value="Transcribed_RNA"/>
</dbReference>
<reference evidence="1" key="1">
    <citation type="submission" date="2014-11" db="EMBL/GenBank/DDBJ databases">
        <authorList>
            <person name="Amaro Gonzalez C."/>
        </authorList>
    </citation>
    <scope>NUCLEOTIDE SEQUENCE</scope>
</reference>
<name>A0A0E9VVF4_ANGAN</name>
<proteinExistence type="predicted"/>
<sequence length="27" mass="3195">MQTRDGVMYSQRGFLPFSTKTPRCCFH</sequence>
<evidence type="ECO:0000313" key="1">
    <source>
        <dbReference type="EMBL" id="JAH82066.1"/>
    </source>
</evidence>
<protein>
    <submittedName>
        <fullName evidence="1">Uncharacterized protein</fullName>
    </submittedName>
</protein>
<reference evidence="1" key="2">
    <citation type="journal article" date="2015" name="Fish Shellfish Immunol.">
        <title>Early steps in the European eel (Anguilla anguilla)-Vibrio vulnificus interaction in the gills: Role of the RtxA13 toxin.</title>
        <authorList>
            <person name="Callol A."/>
            <person name="Pajuelo D."/>
            <person name="Ebbesson L."/>
            <person name="Teles M."/>
            <person name="MacKenzie S."/>
            <person name="Amaro C."/>
        </authorList>
    </citation>
    <scope>NUCLEOTIDE SEQUENCE</scope>
</reference>
<organism evidence="1">
    <name type="scientific">Anguilla anguilla</name>
    <name type="common">European freshwater eel</name>
    <name type="synonym">Muraena anguilla</name>
    <dbReference type="NCBI Taxonomy" id="7936"/>
    <lineage>
        <taxon>Eukaryota</taxon>
        <taxon>Metazoa</taxon>
        <taxon>Chordata</taxon>
        <taxon>Craniata</taxon>
        <taxon>Vertebrata</taxon>
        <taxon>Euteleostomi</taxon>
        <taxon>Actinopterygii</taxon>
        <taxon>Neopterygii</taxon>
        <taxon>Teleostei</taxon>
        <taxon>Anguilliformes</taxon>
        <taxon>Anguillidae</taxon>
        <taxon>Anguilla</taxon>
    </lineage>
</organism>